<dbReference type="Gene3D" id="1.10.274.70">
    <property type="match status" value="1"/>
</dbReference>
<dbReference type="Pfam" id="PF16763">
    <property type="entry name" value="Spidroin_N"/>
    <property type="match status" value="1"/>
</dbReference>
<protein>
    <recommendedName>
        <fullName evidence="1">Spidroin N-terminal domain-containing protein</fullName>
    </recommendedName>
</protein>
<dbReference type="Proteomes" id="UP000499080">
    <property type="component" value="Unassembled WGS sequence"/>
</dbReference>
<sequence length="104" mass="11254">MICPVYEKHLPAAMEKFNNSNTTSKTKFQALNMVFASAVAEITAAEDAVNKELKPNAIQNALYSAFLETIGIINTQFASDIKNLIYTLAHTTSNGVSTASVIKV</sequence>
<dbReference type="EMBL" id="BGPR01035239">
    <property type="protein sequence ID" value="GBO09967.1"/>
    <property type="molecule type" value="Genomic_DNA"/>
</dbReference>
<comment type="caution">
    <text evidence="2">The sequence shown here is derived from an EMBL/GenBank/DDBJ whole genome shotgun (WGS) entry which is preliminary data.</text>
</comment>
<accession>A0A4Y2UEJ0</accession>
<dbReference type="InterPro" id="IPR031913">
    <property type="entry name" value="Spidroin_N"/>
</dbReference>
<name>A0A4Y2UEJ0_ARAVE</name>
<proteinExistence type="predicted"/>
<reference evidence="2 3" key="1">
    <citation type="journal article" date="2019" name="Sci. Rep.">
        <title>Orb-weaving spider Araneus ventricosus genome elucidates the spidroin gene catalogue.</title>
        <authorList>
            <person name="Kono N."/>
            <person name="Nakamura H."/>
            <person name="Ohtoshi R."/>
            <person name="Moran D.A.P."/>
            <person name="Shinohara A."/>
            <person name="Yoshida Y."/>
            <person name="Fujiwara M."/>
            <person name="Mori M."/>
            <person name="Tomita M."/>
            <person name="Arakawa K."/>
        </authorList>
    </citation>
    <scope>NUCLEOTIDE SEQUENCE [LARGE SCALE GENOMIC DNA]</scope>
</reference>
<dbReference type="OrthoDB" id="6437801at2759"/>
<keyword evidence="3" id="KW-1185">Reference proteome</keyword>
<evidence type="ECO:0000313" key="3">
    <source>
        <dbReference type="Proteomes" id="UP000499080"/>
    </source>
</evidence>
<evidence type="ECO:0000259" key="1">
    <source>
        <dbReference type="Pfam" id="PF16763"/>
    </source>
</evidence>
<evidence type="ECO:0000313" key="2">
    <source>
        <dbReference type="EMBL" id="GBO09967.1"/>
    </source>
</evidence>
<organism evidence="2 3">
    <name type="scientific">Araneus ventricosus</name>
    <name type="common">Orbweaver spider</name>
    <name type="synonym">Epeira ventricosa</name>
    <dbReference type="NCBI Taxonomy" id="182803"/>
    <lineage>
        <taxon>Eukaryota</taxon>
        <taxon>Metazoa</taxon>
        <taxon>Ecdysozoa</taxon>
        <taxon>Arthropoda</taxon>
        <taxon>Chelicerata</taxon>
        <taxon>Arachnida</taxon>
        <taxon>Araneae</taxon>
        <taxon>Araneomorphae</taxon>
        <taxon>Entelegynae</taxon>
        <taxon>Araneoidea</taxon>
        <taxon>Araneidae</taxon>
        <taxon>Araneus</taxon>
    </lineage>
</organism>
<dbReference type="InterPro" id="IPR038243">
    <property type="entry name" value="Spidroin_N_sf"/>
</dbReference>
<dbReference type="AlphaFoldDB" id="A0A4Y2UEJ0"/>
<gene>
    <name evidence="2" type="ORF">AVEN_235134_1</name>
</gene>
<feature type="domain" description="Spidroin N-terminal" evidence="1">
    <location>
        <begin position="9"/>
        <end position="94"/>
    </location>
</feature>